<evidence type="ECO:0000313" key="2">
    <source>
        <dbReference type="Proteomes" id="UP000306102"/>
    </source>
</evidence>
<protein>
    <submittedName>
        <fullName evidence="1">Uncharacterized protein</fullName>
    </submittedName>
</protein>
<keyword evidence="2" id="KW-1185">Reference proteome</keyword>
<reference evidence="1 2" key="1">
    <citation type="journal article" date="2018" name="Proc. Natl. Acad. Sci. U.S.A.">
        <title>Draft genome sequence of Camellia sinensis var. sinensis provides insights into the evolution of the tea genome and tea quality.</title>
        <authorList>
            <person name="Wei C."/>
            <person name="Yang H."/>
            <person name="Wang S."/>
            <person name="Zhao J."/>
            <person name="Liu C."/>
            <person name="Gao L."/>
            <person name="Xia E."/>
            <person name="Lu Y."/>
            <person name="Tai Y."/>
            <person name="She G."/>
            <person name="Sun J."/>
            <person name="Cao H."/>
            <person name="Tong W."/>
            <person name="Gao Q."/>
            <person name="Li Y."/>
            <person name="Deng W."/>
            <person name="Jiang X."/>
            <person name="Wang W."/>
            <person name="Chen Q."/>
            <person name="Zhang S."/>
            <person name="Li H."/>
            <person name="Wu J."/>
            <person name="Wang P."/>
            <person name="Li P."/>
            <person name="Shi C."/>
            <person name="Zheng F."/>
            <person name="Jian J."/>
            <person name="Huang B."/>
            <person name="Shan D."/>
            <person name="Shi M."/>
            <person name="Fang C."/>
            <person name="Yue Y."/>
            <person name="Li F."/>
            <person name="Li D."/>
            <person name="Wei S."/>
            <person name="Han B."/>
            <person name="Jiang C."/>
            <person name="Yin Y."/>
            <person name="Xia T."/>
            <person name="Zhang Z."/>
            <person name="Bennetzen J.L."/>
            <person name="Zhao S."/>
            <person name="Wan X."/>
        </authorList>
    </citation>
    <scope>NUCLEOTIDE SEQUENCE [LARGE SCALE GENOMIC DNA]</scope>
    <source>
        <strain evidence="2">cv. Shuchazao</strain>
        <tissue evidence="1">Leaf</tissue>
    </source>
</reference>
<organism evidence="1 2">
    <name type="scientific">Camellia sinensis var. sinensis</name>
    <name type="common">China tea</name>
    <dbReference type="NCBI Taxonomy" id="542762"/>
    <lineage>
        <taxon>Eukaryota</taxon>
        <taxon>Viridiplantae</taxon>
        <taxon>Streptophyta</taxon>
        <taxon>Embryophyta</taxon>
        <taxon>Tracheophyta</taxon>
        <taxon>Spermatophyta</taxon>
        <taxon>Magnoliopsida</taxon>
        <taxon>eudicotyledons</taxon>
        <taxon>Gunneridae</taxon>
        <taxon>Pentapetalae</taxon>
        <taxon>asterids</taxon>
        <taxon>Ericales</taxon>
        <taxon>Theaceae</taxon>
        <taxon>Camellia</taxon>
    </lineage>
</organism>
<comment type="caution">
    <text evidence="1">The sequence shown here is derived from an EMBL/GenBank/DDBJ whole genome shotgun (WGS) entry which is preliminary data.</text>
</comment>
<dbReference type="PANTHER" id="PTHR36790">
    <property type="entry name" value="MYELIN TRANSCRIPTION FACTOR"/>
    <property type="match status" value="1"/>
</dbReference>
<accession>A0A4S4DH70</accession>
<evidence type="ECO:0000313" key="1">
    <source>
        <dbReference type="EMBL" id="THG01714.1"/>
    </source>
</evidence>
<dbReference type="AlphaFoldDB" id="A0A4S4DH70"/>
<proteinExistence type="predicted"/>
<dbReference type="EMBL" id="SDRB02011347">
    <property type="protein sequence ID" value="THG01714.1"/>
    <property type="molecule type" value="Genomic_DNA"/>
</dbReference>
<gene>
    <name evidence="1" type="ORF">TEA_023502</name>
</gene>
<dbReference type="PANTHER" id="PTHR36790:SF1">
    <property type="entry name" value="MYELIN TRANSCRIPTION FACTOR"/>
    <property type="match status" value="1"/>
</dbReference>
<sequence>MDVDEDVHVNPHLVNAAPAKIESIDVSLAEELSAIRQKIERLRLDREKTEKMLRQRDLVMETNLKEMVNRGEVQKLLEIEVDRLFRLKELKSSCMVRKCLFGYSENANSAELSFLFFAT</sequence>
<name>A0A4S4DH70_CAMSN</name>
<dbReference type="Proteomes" id="UP000306102">
    <property type="component" value="Unassembled WGS sequence"/>
</dbReference>